<dbReference type="InterPro" id="IPR018723">
    <property type="entry name" value="DUF2254_membrane"/>
</dbReference>
<protein>
    <submittedName>
        <fullName evidence="2">Putative membrane protein</fullName>
    </submittedName>
</protein>
<keyword evidence="3" id="KW-1185">Reference proteome</keyword>
<dbReference type="RefSeq" id="WP_083595613.1">
    <property type="nucleotide sequence ID" value="NZ_FMJB01000041.1"/>
</dbReference>
<proteinExistence type="predicted"/>
<name>A0A1M4MWP8_9RHOB</name>
<keyword evidence="1" id="KW-0812">Transmembrane</keyword>
<keyword evidence="1" id="KW-1133">Transmembrane helix</keyword>
<reference evidence="3" key="1">
    <citation type="submission" date="2016-09" db="EMBL/GenBank/DDBJ databases">
        <authorList>
            <person name="Wibberg D."/>
        </authorList>
    </citation>
    <scope>NUCLEOTIDE SEQUENCE [LARGE SCALE GENOMIC DNA]</scope>
</reference>
<dbReference type="Pfam" id="PF10011">
    <property type="entry name" value="DUF2254"/>
    <property type="match status" value="1"/>
</dbReference>
<dbReference type="AlphaFoldDB" id="A0A1M4MWP8"/>
<feature type="transmembrane region" description="Helical" evidence="1">
    <location>
        <begin position="32"/>
        <end position="53"/>
    </location>
</feature>
<accession>A0A1M4MWP8</accession>
<evidence type="ECO:0000256" key="1">
    <source>
        <dbReference type="SAM" id="Phobius"/>
    </source>
</evidence>
<gene>
    <name evidence="2" type="ORF">KARMA_1167</name>
</gene>
<evidence type="ECO:0000313" key="3">
    <source>
        <dbReference type="Proteomes" id="UP000184085"/>
    </source>
</evidence>
<dbReference type="EMBL" id="FMJB01000041">
    <property type="protein sequence ID" value="SCM66981.1"/>
    <property type="molecule type" value="Genomic_DNA"/>
</dbReference>
<dbReference type="Proteomes" id="UP000184085">
    <property type="component" value="Unassembled WGS sequence"/>
</dbReference>
<keyword evidence="1" id="KW-0472">Membrane</keyword>
<feature type="transmembrane region" description="Helical" evidence="1">
    <location>
        <begin position="149"/>
        <end position="170"/>
    </location>
</feature>
<sequence length="431" mass="46799">MSDGAFHFDAKQRSAAVLGQYLWKLRQVLKEIWVRVLGYGAIAVLAALVSPSLAPYVPENLRFDPGDGAVEEVLQIIASSMLAVTTFSLSIAVQAYAAAATSATPRSTALLQQDTTTQNVLATFLGAFLFSLMAIIGLEAGLYSDDGKFLLFVSTVLVVAMVVLALLRWISHLINFGRMNDTLDRVEQAATQAIKTRVAAPFLGATPRLGAIPPDARAVYPAQVGYVQHVDVAGLDKLAEEMDIEVWISEPAGKFVHPSIPILYVTGTRLDEEQMATVRQGVTIGRERNFDQDPRFGLIVLSEIALRALSPAVNDPGTAIDVISRQARVLSLWKPEPPDEPDCKRVHMPPISGQNMIDDAFHALTRDGAAFVEVQIRLHIALKALAKNNAEVFEPAATALADLSVQRCTDAGMCDDDITRLRKHADLTHLL</sequence>
<organism evidence="2 3">
    <name type="scientific">Donghicola eburneus</name>
    <dbReference type="NCBI Taxonomy" id="393278"/>
    <lineage>
        <taxon>Bacteria</taxon>
        <taxon>Pseudomonadati</taxon>
        <taxon>Pseudomonadota</taxon>
        <taxon>Alphaproteobacteria</taxon>
        <taxon>Rhodobacterales</taxon>
        <taxon>Roseobacteraceae</taxon>
        <taxon>Donghicola</taxon>
    </lineage>
</organism>
<feature type="transmembrane region" description="Helical" evidence="1">
    <location>
        <begin position="120"/>
        <end position="143"/>
    </location>
</feature>
<evidence type="ECO:0000313" key="2">
    <source>
        <dbReference type="EMBL" id="SCM66981.1"/>
    </source>
</evidence>